<dbReference type="Proteomes" id="UP000240357">
    <property type="component" value="Unassembled WGS sequence"/>
</dbReference>
<dbReference type="AlphaFoldDB" id="A0A2T2Y8T6"/>
<protein>
    <submittedName>
        <fullName evidence="1">Uncharacterized protein</fullName>
    </submittedName>
</protein>
<evidence type="ECO:0000313" key="1">
    <source>
        <dbReference type="EMBL" id="PSR51941.1"/>
    </source>
</evidence>
<gene>
    <name evidence="1" type="ORF">AHMF7605_28955</name>
</gene>
<proteinExistence type="predicted"/>
<reference evidence="1 2" key="1">
    <citation type="submission" date="2018-03" db="EMBL/GenBank/DDBJ databases">
        <title>Adhaeribacter sp. HMF7605 Genome sequencing and assembly.</title>
        <authorList>
            <person name="Kang H."/>
            <person name="Kang J."/>
            <person name="Cha I."/>
            <person name="Kim H."/>
            <person name="Joh K."/>
        </authorList>
    </citation>
    <scope>NUCLEOTIDE SEQUENCE [LARGE SCALE GENOMIC DNA]</scope>
    <source>
        <strain evidence="1 2">HMF7605</strain>
    </source>
</reference>
<name>A0A2T2Y8T6_9BACT</name>
<keyword evidence="2" id="KW-1185">Reference proteome</keyword>
<accession>A0A2T2Y8T6</accession>
<evidence type="ECO:0000313" key="2">
    <source>
        <dbReference type="Proteomes" id="UP000240357"/>
    </source>
</evidence>
<sequence>MELQILGYMARNKAKIFFLKLFKIVTLNGDIAFGITNNPGHWVNLFVAELGNGTYFRPRIALKVSNS</sequence>
<dbReference type="RefSeq" id="WP_106933762.1">
    <property type="nucleotide sequence ID" value="NZ_PYFT01000002.1"/>
</dbReference>
<organism evidence="1 2">
    <name type="scientific">Adhaeribacter arboris</name>
    <dbReference type="NCBI Taxonomy" id="2072846"/>
    <lineage>
        <taxon>Bacteria</taxon>
        <taxon>Pseudomonadati</taxon>
        <taxon>Bacteroidota</taxon>
        <taxon>Cytophagia</taxon>
        <taxon>Cytophagales</taxon>
        <taxon>Hymenobacteraceae</taxon>
        <taxon>Adhaeribacter</taxon>
    </lineage>
</organism>
<dbReference type="EMBL" id="PYFT01000002">
    <property type="protein sequence ID" value="PSR51941.1"/>
    <property type="molecule type" value="Genomic_DNA"/>
</dbReference>
<comment type="caution">
    <text evidence="1">The sequence shown here is derived from an EMBL/GenBank/DDBJ whole genome shotgun (WGS) entry which is preliminary data.</text>
</comment>